<gene>
    <name evidence="1" type="ORF">L3Q82_000593</name>
</gene>
<comment type="caution">
    <text evidence="1">The sequence shown here is derived from an EMBL/GenBank/DDBJ whole genome shotgun (WGS) entry which is preliminary data.</text>
</comment>
<dbReference type="Proteomes" id="UP000831701">
    <property type="component" value="Chromosome 10"/>
</dbReference>
<name>A0ACB8WFU6_9TELE</name>
<dbReference type="EMBL" id="CM041540">
    <property type="protein sequence ID" value="KAI3366459.1"/>
    <property type="molecule type" value="Genomic_DNA"/>
</dbReference>
<accession>A0ACB8WFU6</accession>
<reference evidence="1" key="1">
    <citation type="submission" date="2022-04" db="EMBL/GenBank/DDBJ databases">
        <title>Jade perch genome.</title>
        <authorList>
            <person name="Chao B."/>
        </authorList>
    </citation>
    <scope>NUCLEOTIDE SEQUENCE</scope>
    <source>
        <strain evidence="1">CB-2022</strain>
    </source>
</reference>
<keyword evidence="2" id="KW-1185">Reference proteome</keyword>
<evidence type="ECO:0000313" key="2">
    <source>
        <dbReference type="Proteomes" id="UP000831701"/>
    </source>
</evidence>
<proteinExistence type="predicted"/>
<protein>
    <submittedName>
        <fullName evidence="1">Uncharacterized protein</fullName>
    </submittedName>
</protein>
<evidence type="ECO:0000313" key="1">
    <source>
        <dbReference type="EMBL" id="KAI3366459.1"/>
    </source>
</evidence>
<organism evidence="1 2">
    <name type="scientific">Scortum barcoo</name>
    <name type="common">barcoo grunter</name>
    <dbReference type="NCBI Taxonomy" id="214431"/>
    <lineage>
        <taxon>Eukaryota</taxon>
        <taxon>Metazoa</taxon>
        <taxon>Chordata</taxon>
        <taxon>Craniata</taxon>
        <taxon>Vertebrata</taxon>
        <taxon>Euteleostomi</taxon>
        <taxon>Actinopterygii</taxon>
        <taxon>Neopterygii</taxon>
        <taxon>Teleostei</taxon>
        <taxon>Neoteleostei</taxon>
        <taxon>Acanthomorphata</taxon>
        <taxon>Eupercaria</taxon>
        <taxon>Centrarchiformes</taxon>
        <taxon>Terapontoidei</taxon>
        <taxon>Terapontidae</taxon>
        <taxon>Scortum</taxon>
    </lineage>
</organism>
<sequence length="387" mass="42604">MVERSDRAPLLDWEEVPSAEQPGGAPAPAPASDRLSSPSNSRLTSGCSSAPGFGWSSGPGGPAPGCGGAPPATSAAPGTDEAPRSDSEHPPSDSGSREAPLEDRMVKWEEKDQIVSVFVVTFNTRSGNMLEWCLPKDMDLEGVEFKAIASGSHRVTTDFIYFRKGCYFGLACFANMPVESTVERGARMKSVGILSPSYTLLYRYMSFLEHQITHPAGCMSQFIRFFGEQIMVLWKLALLRRRILIFSPPPVGVVCYRVYCCCCLANISIPGIGVAVPEFRPFFYVNVADISALEKRSPTWHMLLYSQEENGDCISSEEDLFILFFLEQNNRIFQTLSEVAGSSDPTLTQESVRAMGLDPHGDRLFLLHLLEIYGYDTLMVSEQLCCS</sequence>